<organism evidence="2 3">
    <name type="scientific">Staurois parvus</name>
    <dbReference type="NCBI Taxonomy" id="386267"/>
    <lineage>
        <taxon>Eukaryota</taxon>
        <taxon>Metazoa</taxon>
        <taxon>Chordata</taxon>
        <taxon>Craniata</taxon>
        <taxon>Vertebrata</taxon>
        <taxon>Euteleostomi</taxon>
        <taxon>Amphibia</taxon>
        <taxon>Batrachia</taxon>
        <taxon>Anura</taxon>
        <taxon>Neobatrachia</taxon>
        <taxon>Ranoidea</taxon>
        <taxon>Ranidae</taxon>
        <taxon>Staurois</taxon>
    </lineage>
</organism>
<feature type="region of interest" description="Disordered" evidence="1">
    <location>
        <begin position="1"/>
        <end position="24"/>
    </location>
</feature>
<dbReference type="PANTHER" id="PTHR21534">
    <property type="entry name" value="KATANIN-INTERACTING PROTEIN"/>
    <property type="match status" value="1"/>
</dbReference>
<dbReference type="EMBL" id="CATNWA010017438">
    <property type="protein sequence ID" value="CAI9600529.1"/>
    <property type="molecule type" value="Genomic_DNA"/>
</dbReference>
<feature type="compositionally biased region" description="Basic and acidic residues" evidence="1">
    <location>
        <begin position="15"/>
        <end position="24"/>
    </location>
</feature>
<feature type="non-terminal residue" evidence="2">
    <location>
        <position position="187"/>
    </location>
</feature>
<gene>
    <name evidence="2" type="ORF">SPARVUS_LOCUS12779530</name>
</gene>
<feature type="compositionally biased region" description="Acidic residues" evidence="1">
    <location>
        <begin position="144"/>
        <end position="156"/>
    </location>
</feature>
<evidence type="ECO:0000313" key="2">
    <source>
        <dbReference type="EMBL" id="CAI9600529.1"/>
    </source>
</evidence>
<feature type="region of interest" description="Disordered" evidence="1">
    <location>
        <begin position="144"/>
        <end position="187"/>
    </location>
</feature>
<keyword evidence="3" id="KW-1185">Reference proteome</keyword>
<evidence type="ECO:0000313" key="3">
    <source>
        <dbReference type="Proteomes" id="UP001162483"/>
    </source>
</evidence>
<feature type="compositionally biased region" description="Basic and acidic residues" evidence="1">
    <location>
        <begin position="157"/>
        <end position="169"/>
    </location>
</feature>
<reference evidence="2" key="1">
    <citation type="submission" date="2023-05" db="EMBL/GenBank/DDBJ databases">
        <authorList>
            <person name="Stuckert A."/>
        </authorList>
    </citation>
    <scope>NUCLEOTIDE SEQUENCE</scope>
</reference>
<evidence type="ECO:0000256" key="1">
    <source>
        <dbReference type="SAM" id="MobiDB-lite"/>
    </source>
</evidence>
<protein>
    <submittedName>
        <fullName evidence="2">Uncharacterized protein</fullName>
    </submittedName>
</protein>
<proteinExistence type="predicted"/>
<accession>A0ABN9FV53</accession>
<comment type="caution">
    <text evidence="2">The sequence shown here is derived from an EMBL/GenBank/DDBJ whole genome shotgun (WGS) entry which is preliminary data.</text>
</comment>
<sequence length="187" mass="21228">MGSNVRSHSRSKTKNVNDYDKQSDFDEKHDDYLLYLQQKNRVQNISKAKDPTQVKLEHLEQGFSVYINGANAELRKHYSTHNLARGDLKSRGEKVLDDGTTVVGRRNHTAPGKIQRKAWVQSSINIKSERGSAVHIIPNVNYSEDFETDENVPSDQSDDHEQQALKESLEQSLCLEHGNSDSSADEY</sequence>
<dbReference type="PANTHER" id="PTHR21534:SF0">
    <property type="entry name" value="KATANIN-INTERACTING PROTEIN"/>
    <property type="match status" value="1"/>
</dbReference>
<dbReference type="Proteomes" id="UP001162483">
    <property type="component" value="Unassembled WGS sequence"/>
</dbReference>
<name>A0ABN9FV53_9NEOB</name>
<dbReference type="InterPro" id="IPR026704">
    <property type="entry name" value="KATNIP"/>
</dbReference>